<dbReference type="STRING" id="537011.PREVCOP_06696"/>
<evidence type="ECO:0000256" key="1">
    <source>
        <dbReference type="SAM" id="Phobius"/>
    </source>
</evidence>
<keyword evidence="3" id="KW-1185">Reference proteome</keyword>
<dbReference type="Proteomes" id="UP000004477">
    <property type="component" value="Unassembled WGS sequence"/>
</dbReference>
<feature type="transmembrane region" description="Helical" evidence="1">
    <location>
        <begin position="12"/>
        <end position="34"/>
    </location>
</feature>
<accession>D1PHH6</accession>
<dbReference type="EMBL" id="ACBX02000052">
    <property type="protein sequence ID" value="EFB33828.1"/>
    <property type="molecule type" value="Genomic_DNA"/>
</dbReference>
<gene>
    <name evidence="2" type="ORF">PREVCOP_06696</name>
</gene>
<evidence type="ECO:0000313" key="2">
    <source>
        <dbReference type="EMBL" id="EFB33828.1"/>
    </source>
</evidence>
<sequence>MVAFGVYLLSKSVLLFIVCNHNAIILLIIINYCAKIFCVCDKMRTFAVENLSK</sequence>
<keyword evidence="1" id="KW-0812">Transmembrane</keyword>
<reference evidence="2" key="1">
    <citation type="submission" date="2009-11" db="EMBL/GenBank/DDBJ databases">
        <authorList>
            <person name="Weinstock G."/>
            <person name="Sodergren E."/>
            <person name="Clifton S."/>
            <person name="Fulton L."/>
            <person name="Fulton B."/>
            <person name="Courtney L."/>
            <person name="Fronick C."/>
            <person name="Harrison M."/>
            <person name="Strong C."/>
            <person name="Farmer C."/>
            <person name="Delahaunty K."/>
            <person name="Markovic C."/>
            <person name="Hall O."/>
            <person name="Minx P."/>
            <person name="Tomlinson C."/>
            <person name="Mitreva M."/>
            <person name="Nelson J."/>
            <person name="Hou S."/>
            <person name="Wollam A."/>
            <person name="Pepin K.H."/>
            <person name="Johnson M."/>
            <person name="Bhonagiri V."/>
            <person name="Nash W.E."/>
            <person name="Warren W."/>
            <person name="Chinwalla A."/>
            <person name="Mardis E.R."/>
            <person name="Wilson R.K."/>
        </authorList>
    </citation>
    <scope>NUCLEOTIDE SEQUENCE [LARGE SCALE GENOMIC DNA]</scope>
    <source>
        <strain evidence="2">DSM 18205</strain>
    </source>
</reference>
<protein>
    <submittedName>
        <fullName evidence="2">Uncharacterized protein</fullName>
    </submittedName>
</protein>
<name>D1PHH6_9BACT</name>
<comment type="caution">
    <text evidence="2">The sequence shown here is derived from an EMBL/GenBank/DDBJ whole genome shotgun (WGS) entry which is preliminary data.</text>
</comment>
<dbReference type="PaxDb" id="537011-PREVCOP_06696"/>
<keyword evidence="1" id="KW-0472">Membrane</keyword>
<keyword evidence="1" id="KW-1133">Transmembrane helix</keyword>
<evidence type="ECO:0000313" key="3">
    <source>
        <dbReference type="Proteomes" id="UP000004477"/>
    </source>
</evidence>
<organism evidence="2 3">
    <name type="scientific">Segatella copri DSM 18205</name>
    <dbReference type="NCBI Taxonomy" id="537011"/>
    <lineage>
        <taxon>Bacteria</taxon>
        <taxon>Pseudomonadati</taxon>
        <taxon>Bacteroidota</taxon>
        <taxon>Bacteroidia</taxon>
        <taxon>Bacteroidales</taxon>
        <taxon>Prevotellaceae</taxon>
        <taxon>Segatella</taxon>
    </lineage>
</organism>
<dbReference type="HOGENOM" id="CLU_3064731_0_0_10"/>
<dbReference type="AlphaFoldDB" id="D1PHH6"/>
<proteinExistence type="predicted"/>